<proteinExistence type="predicted"/>
<dbReference type="EMBL" id="JACJVQ010000021">
    <property type="protein sequence ID" value="MBB6637358.1"/>
    <property type="molecule type" value="Genomic_DNA"/>
</dbReference>
<accession>A0A841T4V3</accession>
<keyword evidence="2" id="KW-1185">Reference proteome</keyword>
<dbReference type="AlphaFoldDB" id="A0A841T4V3"/>
<protein>
    <submittedName>
        <fullName evidence="1">Uncharacterized protein</fullName>
    </submittedName>
</protein>
<reference evidence="1 2" key="1">
    <citation type="submission" date="2020-08" db="EMBL/GenBank/DDBJ databases">
        <title>Cohnella phylogeny.</title>
        <authorList>
            <person name="Dunlap C."/>
        </authorList>
    </citation>
    <scope>NUCLEOTIDE SEQUENCE [LARGE SCALE GENOMIC DNA]</scope>
    <source>
        <strain evidence="1 2">DSM 25241</strain>
    </source>
</reference>
<evidence type="ECO:0000313" key="1">
    <source>
        <dbReference type="EMBL" id="MBB6637358.1"/>
    </source>
</evidence>
<dbReference type="Proteomes" id="UP000535838">
    <property type="component" value="Unassembled WGS sequence"/>
</dbReference>
<comment type="caution">
    <text evidence="1">The sequence shown here is derived from an EMBL/GenBank/DDBJ whole genome shotgun (WGS) entry which is preliminary data.</text>
</comment>
<name>A0A841T4V3_9BACL</name>
<gene>
    <name evidence="1" type="ORF">H7B67_24785</name>
</gene>
<organism evidence="1 2">
    <name type="scientific">Cohnella thailandensis</name>
    <dbReference type="NCBI Taxonomy" id="557557"/>
    <lineage>
        <taxon>Bacteria</taxon>
        <taxon>Bacillati</taxon>
        <taxon>Bacillota</taxon>
        <taxon>Bacilli</taxon>
        <taxon>Bacillales</taxon>
        <taxon>Paenibacillaceae</taxon>
        <taxon>Cohnella</taxon>
    </lineage>
</organism>
<dbReference type="RefSeq" id="WP_185122562.1">
    <property type="nucleotide sequence ID" value="NZ_JACJVQ010000021.1"/>
</dbReference>
<evidence type="ECO:0000313" key="2">
    <source>
        <dbReference type="Proteomes" id="UP000535838"/>
    </source>
</evidence>
<sequence length="560" mass="56945">MQQTPNLGLKKPEGTDVVDIGNFNDNSDILDSAVAEKAPLASPTFTGTVTAANLKVSGPITSAVATGSAPLAVTSTTKVTNLNADKLDGYDASTTAVANTIPVYNSSAQLVGGITGNAATATKLATARAISLTGDGAASVTFDGSAAASGTLTLSNSGVSAGTYRSVTVDAKGRVTAGTNPTTLNGYGITDAAPLSHVSDLTSHVPYAAATGSANAYAVTLSPAPTSLPAGLALAVKINVANTGASTINVNALGAKSILNSKGAALASGKLVANGIYTLRYNGTAFILQGEGGEYGTAGADQILSGYTVGTENGIVSGTLQDKRNQAVYGGAEGVLSLEVYSGNTAYGKLVTRPSPNNSASKGYMDSTTKLEHHIHALLPDNIKYGVQIGGSDLKMTGTFTGDATATADKILSGYTAYVNGVKVTGTGRRSASGSATTISMTYTSGILVTGLGFTPSLVFAKRLSGTNWPSVNILFDVGLLNNSGFFTNASNTFNYMFFSDNFYGQSSMPGNGTEPYYGNWIYQTSPASTLGTYGGYYGPGFFQVSTVSDTGTFSWVAFE</sequence>